<protein>
    <recommendedName>
        <fullName evidence="4">PEP-CTERM protein-sorting domain-containing protein</fullName>
    </recommendedName>
</protein>
<accession>A0A1I1LRB7</accession>
<keyword evidence="1" id="KW-0472">Membrane</keyword>
<dbReference type="RefSeq" id="WP_170848769.1">
    <property type="nucleotide sequence ID" value="NZ_BAABWI010000003.1"/>
</dbReference>
<dbReference type="EMBL" id="FOLX01000001">
    <property type="protein sequence ID" value="SFC75569.1"/>
    <property type="molecule type" value="Genomic_DNA"/>
</dbReference>
<sequence>MIILIALIAGAVFGALRARRRKGRTADIVQYAIVHALMFGLIALFVTLILDRTVF</sequence>
<gene>
    <name evidence="2" type="ORF">SAMN05421762_2086</name>
</gene>
<dbReference type="STRING" id="517719.SAMN05421762_2086"/>
<evidence type="ECO:0000256" key="1">
    <source>
        <dbReference type="SAM" id="Phobius"/>
    </source>
</evidence>
<evidence type="ECO:0000313" key="3">
    <source>
        <dbReference type="Proteomes" id="UP000231644"/>
    </source>
</evidence>
<reference evidence="2 3" key="1">
    <citation type="submission" date="2016-10" db="EMBL/GenBank/DDBJ databases">
        <authorList>
            <person name="de Groot N.N."/>
        </authorList>
    </citation>
    <scope>NUCLEOTIDE SEQUENCE [LARGE SCALE GENOMIC DNA]</scope>
    <source>
        <strain evidence="2 3">DSM 29619</strain>
    </source>
</reference>
<name>A0A1I1LRB7_9RHOB</name>
<feature type="transmembrane region" description="Helical" evidence="1">
    <location>
        <begin position="28"/>
        <end position="50"/>
    </location>
</feature>
<proteinExistence type="predicted"/>
<keyword evidence="1" id="KW-1133">Transmembrane helix</keyword>
<keyword evidence="1" id="KW-0812">Transmembrane</keyword>
<organism evidence="2 3">
    <name type="scientific">Pseudooceanicola nitratireducens</name>
    <dbReference type="NCBI Taxonomy" id="517719"/>
    <lineage>
        <taxon>Bacteria</taxon>
        <taxon>Pseudomonadati</taxon>
        <taxon>Pseudomonadota</taxon>
        <taxon>Alphaproteobacteria</taxon>
        <taxon>Rhodobacterales</taxon>
        <taxon>Paracoccaceae</taxon>
        <taxon>Pseudooceanicola</taxon>
    </lineage>
</organism>
<evidence type="ECO:0008006" key="4">
    <source>
        <dbReference type="Google" id="ProtNLM"/>
    </source>
</evidence>
<dbReference type="AlphaFoldDB" id="A0A1I1LRB7"/>
<dbReference type="Proteomes" id="UP000231644">
    <property type="component" value="Unassembled WGS sequence"/>
</dbReference>
<evidence type="ECO:0000313" key="2">
    <source>
        <dbReference type="EMBL" id="SFC75569.1"/>
    </source>
</evidence>
<keyword evidence="3" id="KW-1185">Reference proteome</keyword>